<evidence type="ECO:0000313" key="3">
    <source>
        <dbReference type="Proteomes" id="UP001396334"/>
    </source>
</evidence>
<gene>
    <name evidence="2" type="ORF">V6N11_015505</name>
</gene>
<dbReference type="EMBL" id="JBBPBN010000004">
    <property type="protein sequence ID" value="KAK9040336.1"/>
    <property type="molecule type" value="Genomic_DNA"/>
</dbReference>
<dbReference type="Proteomes" id="UP001396334">
    <property type="component" value="Unassembled WGS sequence"/>
</dbReference>
<evidence type="ECO:0000256" key="1">
    <source>
        <dbReference type="SAM" id="MobiDB-lite"/>
    </source>
</evidence>
<organism evidence="2 3">
    <name type="scientific">Hibiscus sabdariffa</name>
    <name type="common">roselle</name>
    <dbReference type="NCBI Taxonomy" id="183260"/>
    <lineage>
        <taxon>Eukaryota</taxon>
        <taxon>Viridiplantae</taxon>
        <taxon>Streptophyta</taxon>
        <taxon>Embryophyta</taxon>
        <taxon>Tracheophyta</taxon>
        <taxon>Spermatophyta</taxon>
        <taxon>Magnoliopsida</taxon>
        <taxon>eudicotyledons</taxon>
        <taxon>Gunneridae</taxon>
        <taxon>Pentapetalae</taxon>
        <taxon>rosids</taxon>
        <taxon>malvids</taxon>
        <taxon>Malvales</taxon>
        <taxon>Malvaceae</taxon>
        <taxon>Malvoideae</taxon>
        <taxon>Hibiscus</taxon>
    </lineage>
</organism>
<evidence type="ECO:0000313" key="2">
    <source>
        <dbReference type="EMBL" id="KAK9040336.1"/>
    </source>
</evidence>
<feature type="compositionally biased region" description="Polar residues" evidence="1">
    <location>
        <begin position="37"/>
        <end position="51"/>
    </location>
</feature>
<name>A0ABR2TSA5_9ROSI</name>
<keyword evidence="3" id="KW-1185">Reference proteome</keyword>
<proteinExistence type="predicted"/>
<feature type="region of interest" description="Disordered" evidence="1">
    <location>
        <begin position="174"/>
        <end position="255"/>
    </location>
</feature>
<reference evidence="2 3" key="1">
    <citation type="journal article" date="2024" name="G3 (Bethesda)">
        <title>Genome assembly of Hibiscus sabdariffa L. provides insights into metabolisms of medicinal natural products.</title>
        <authorList>
            <person name="Kim T."/>
        </authorList>
    </citation>
    <scope>NUCLEOTIDE SEQUENCE [LARGE SCALE GENOMIC DNA]</scope>
    <source>
        <strain evidence="2">TK-2024</strain>
        <tissue evidence="2">Old leaves</tissue>
    </source>
</reference>
<sequence>MMEPRIRKIEKGSSLGAGQSLHLNMIIISRIGRQGLVRSQSPRPNSFSNKSVGGHHYDNNKHNMNHEHQIQNGHSPEPRLIKVALSGSLDSTHNIQQLMTPFGYKRINVKREPGLQHPEPLQANRRPQTHLRHKELRVTSQNQTHYGSHGRYAGRNGIAFRLEIRRLNRRSGFGNGIMEEEQSGPKGEEEIRRERKKRCGFGDEKRKGNNKEEEQNGGRVEREEAVNGGAAFDERVGVGGDEGLVEESDEEAKQKEIKREVFEAEIGGERERVKGLGGVALWGFMEVNGGADEVIKTQREKRGGG</sequence>
<protein>
    <submittedName>
        <fullName evidence="2">Uncharacterized protein</fullName>
    </submittedName>
</protein>
<comment type="caution">
    <text evidence="2">The sequence shown here is derived from an EMBL/GenBank/DDBJ whole genome shotgun (WGS) entry which is preliminary data.</text>
</comment>
<accession>A0ABR2TSA5</accession>
<feature type="region of interest" description="Disordered" evidence="1">
    <location>
        <begin position="37"/>
        <end position="57"/>
    </location>
</feature>
<feature type="compositionally biased region" description="Basic and acidic residues" evidence="1">
    <location>
        <begin position="200"/>
        <end position="225"/>
    </location>
</feature>